<sequence length="228" mass="26445">MNELELKKLWQTAQEKLDTNLAISTQNTAAITHIKVAHFLSSMKPVKLFTILVGVVWVGLLGTVVVYLFLYAFPKTNLFFLFSATVQVILSAIALITYSYQLITIYQVDISGPILETQKKIAHLKSTTLWVTRLLFLQLPVWTTFYWNDSMLDNGSWLLWFLQGSITLACTYLSIWLFININFENRDKKWFRFIFNGNDWTPLLKSMELLEQIDAYQNDNKPQQSNLS</sequence>
<feature type="transmembrane region" description="Helical" evidence="1">
    <location>
        <begin position="48"/>
        <end position="73"/>
    </location>
</feature>
<gene>
    <name evidence="2" type="ORF">ABE541_15755</name>
</gene>
<keyword evidence="1" id="KW-0472">Membrane</keyword>
<evidence type="ECO:0000313" key="2">
    <source>
        <dbReference type="EMBL" id="MEN5378718.1"/>
    </source>
</evidence>
<accession>A0ABV0BWT3</accession>
<dbReference type="RefSeq" id="WP_346581635.1">
    <property type="nucleotide sequence ID" value="NZ_JBDJLH010000002.1"/>
</dbReference>
<dbReference type="Proteomes" id="UP001409291">
    <property type="component" value="Unassembled WGS sequence"/>
</dbReference>
<evidence type="ECO:0000313" key="3">
    <source>
        <dbReference type="Proteomes" id="UP001409291"/>
    </source>
</evidence>
<feature type="transmembrane region" description="Helical" evidence="1">
    <location>
        <begin position="157"/>
        <end position="179"/>
    </location>
</feature>
<evidence type="ECO:0000256" key="1">
    <source>
        <dbReference type="SAM" id="Phobius"/>
    </source>
</evidence>
<keyword evidence="3" id="KW-1185">Reference proteome</keyword>
<feature type="transmembrane region" description="Helical" evidence="1">
    <location>
        <begin position="79"/>
        <end position="106"/>
    </location>
</feature>
<organism evidence="2 3">
    <name type="scientific">Sphingobacterium kitahiroshimense</name>
    <dbReference type="NCBI Taxonomy" id="470446"/>
    <lineage>
        <taxon>Bacteria</taxon>
        <taxon>Pseudomonadati</taxon>
        <taxon>Bacteroidota</taxon>
        <taxon>Sphingobacteriia</taxon>
        <taxon>Sphingobacteriales</taxon>
        <taxon>Sphingobacteriaceae</taxon>
        <taxon>Sphingobacterium</taxon>
    </lineage>
</organism>
<keyword evidence="1" id="KW-0812">Transmembrane</keyword>
<dbReference type="EMBL" id="JBDJNQ010000007">
    <property type="protein sequence ID" value="MEN5378718.1"/>
    <property type="molecule type" value="Genomic_DNA"/>
</dbReference>
<reference evidence="2 3" key="1">
    <citation type="submission" date="2024-04" db="EMBL/GenBank/DDBJ databases">
        <title>WGS of bacteria from Torrens River.</title>
        <authorList>
            <person name="Wyrsch E.R."/>
            <person name="Drigo B."/>
        </authorList>
    </citation>
    <scope>NUCLEOTIDE SEQUENCE [LARGE SCALE GENOMIC DNA]</scope>
    <source>
        <strain evidence="2 3">TWI391</strain>
    </source>
</reference>
<keyword evidence="1" id="KW-1133">Transmembrane helix</keyword>
<name>A0ABV0BWT3_9SPHI</name>
<comment type="caution">
    <text evidence="2">The sequence shown here is derived from an EMBL/GenBank/DDBJ whole genome shotgun (WGS) entry which is preliminary data.</text>
</comment>
<protein>
    <submittedName>
        <fullName evidence="2">Uncharacterized protein</fullName>
    </submittedName>
</protein>
<proteinExistence type="predicted"/>